<sequence>MGTPFIRLQEPNWLDGYDPNLPPEQQSTQVPCAIKDMMEVRVKVFVDEKRCPLKTQYDADDPRSCHWIMYASVNMTTKPEERDPETDRVIRPRRSETITMAIGALRGKPCISAIIFCLFWQARRKYIYIDWEKLATRAGYVNGAAAKMF</sequence>
<keyword evidence="2" id="KW-1185">Reference proteome</keyword>
<evidence type="ECO:0000313" key="1">
    <source>
        <dbReference type="EMBL" id="KAJ2979776.1"/>
    </source>
</evidence>
<dbReference type="Proteomes" id="UP001143856">
    <property type="component" value="Unassembled WGS sequence"/>
</dbReference>
<protein>
    <submittedName>
        <fullName evidence="1">Uncharacterized protein</fullName>
    </submittedName>
</protein>
<reference evidence="1" key="1">
    <citation type="submission" date="2022-10" db="EMBL/GenBank/DDBJ databases">
        <title>Genome Sequence of Xylaria curta.</title>
        <authorList>
            <person name="Buettner E."/>
        </authorList>
    </citation>
    <scope>NUCLEOTIDE SEQUENCE</scope>
    <source>
        <strain evidence="1">Babe10</strain>
    </source>
</reference>
<comment type="caution">
    <text evidence="1">The sequence shown here is derived from an EMBL/GenBank/DDBJ whole genome shotgun (WGS) entry which is preliminary data.</text>
</comment>
<accession>A0ACC1NMF1</accession>
<organism evidence="1 2">
    <name type="scientific">Xylaria curta</name>
    <dbReference type="NCBI Taxonomy" id="42375"/>
    <lineage>
        <taxon>Eukaryota</taxon>
        <taxon>Fungi</taxon>
        <taxon>Dikarya</taxon>
        <taxon>Ascomycota</taxon>
        <taxon>Pezizomycotina</taxon>
        <taxon>Sordariomycetes</taxon>
        <taxon>Xylariomycetidae</taxon>
        <taxon>Xylariales</taxon>
        <taxon>Xylariaceae</taxon>
        <taxon>Xylaria</taxon>
    </lineage>
</organism>
<gene>
    <name evidence="1" type="ORF">NUW58_g7115</name>
</gene>
<evidence type="ECO:0000313" key="2">
    <source>
        <dbReference type="Proteomes" id="UP001143856"/>
    </source>
</evidence>
<name>A0ACC1NMF1_9PEZI</name>
<proteinExistence type="predicted"/>
<dbReference type="EMBL" id="JAPDGR010001768">
    <property type="protein sequence ID" value="KAJ2979776.1"/>
    <property type="molecule type" value="Genomic_DNA"/>
</dbReference>